<name>A0A0E9XFP2_ANGAN</name>
<sequence>MHVLSSGRVQVIHAVRLAAADLAIAFSYIFCSWEQFCIFSNMDEYAFTPIKVN</sequence>
<organism evidence="1">
    <name type="scientific">Anguilla anguilla</name>
    <name type="common">European freshwater eel</name>
    <name type="synonym">Muraena anguilla</name>
    <dbReference type="NCBI Taxonomy" id="7936"/>
    <lineage>
        <taxon>Eukaryota</taxon>
        <taxon>Metazoa</taxon>
        <taxon>Chordata</taxon>
        <taxon>Craniata</taxon>
        <taxon>Vertebrata</taxon>
        <taxon>Euteleostomi</taxon>
        <taxon>Actinopterygii</taxon>
        <taxon>Neopterygii</taxon>
        <taxon>Teleostei</taxon>
        <taxon>Anguilliformes</taxon>
        <taxon>Anguillidae</taxon>
        <taxon>Anguilla</taxon>
    </lineage>
</organism>
<accession>A0A0E9XFP2</accession>
<evidence type="ECO:0000313" key="1">
    <source>
        <dbReference type="EMBL" id="JAI00499.1"/>
    </source>
</evidence>
<protein>
    <submittedName>
        <fullName evidence="1">Uncharacterized protein</fullName>
    </submittedName>
</protein>
<reference evidence="1" key="2">
    <citation type="journal article" date="2015" name="Fish Shellfish Immunol.">
        <title>Early steps in the European eel (Anguilla anguilla)-Vibrio vulnificus interaction in the gills: Role of the RtxA13 toxin.</title>
        <authorList>
            <person name="Callol A."/>
            <person name="Pajuelo D."/>
            <person name="Ebbesson L."/>
            <person name="Teles M."/>
            <person name="MacKenzie S."/>
            <person name="Amaro C."/>
        </authorList>
    </citation>
    <scope>NUCLEOTIDE SEQUENCE</scope>
</reference>
<dbReference type="AlphaFoldDB" id="A0A0E9XFP2"/>
<dbReference type="EMBL" id="GBXM01008079">
    <property type="protein sequence ID" value="JAI00499.1"/>
    <property type="molecule type" value="Transcribed_RNA"/>
</dbReference>
<proteinExistence type="predicted"/>
<reference evidence="1" key="1">
    <citation type="submission" date="2014-11" db="EMBL/GenBank/DDBJ databases">
        <authorList>
            <person name="Amaro Gonzalez C."/>
        </authorList>
    </citation>
    <scope>NUCLEOTIDE SEQUENCE</scope>
</reference>